<dbReference type="InterPro" id="IPR002153">
    <property type="entry name" value="TRPC_channel"/>
</dbReference>
<keyword evidence="3 8" id="KW-0812">Transmembrane</keyword>
<dbReference type="InterPro" id="IPR005821">
    <property type="entry name" value="Ion_trans_dom"/>
</dbReference>
<name>A0A6F9DVW8_9ASCI</name>
<accession>A0A6F9DVW8</accession>
<evidence type="ECO:0000256" key="5">
    <source>
        <dbReference type="ARBA" id="ARBA00023065"/>
    </source>
</evidence>
<evidence type="ECO:0000256" key="7">
    <source>
        <dbReference type="ARBA" id="ARBA00023303"/>
    </source>
</evidence>
<dbReference type="GO" id="GO:0034703">
    <property type="term" value="C:cation channel complex"/>
    <property type="evidence" value="ECO:0007669"/>
    <property type="project" value="TreeGrafter"/>
</dbReference>
<evidence type="ECO:0000256" key="8">
    <source>
        <dbReference type="SAM" id="Phobius"/>
    </source>
</evidence>
<reference evidence="10" key="1">
    <citation type="submission" date="2020-04" db="EMBL/GenBank/DDBJ databases">
        <authorList>
            <person name="Neveu A P."/>
        </authorList>
    </citation>
    <scope>NUCLEOTIDE SEQUENCE</scope>
    <source>
        <tissue evidence="10">Whole embryo</tissue>
    </source>
</reference>
<proteinExistence type="evidence at transcript level"/>
<feature type="domain" description="Ion transport" evidence="9">
    <location>
        <begin position="2"/>
        <end position="126"/>
    </location>
</feature>
<sequence>MITNILEFLFIFGLVVVAFALSLSELYWYYGTPAAKKLFCPLNNSTSGAQCTKNVLFSNVRESFGTLYWAIFGQFDLSLISLSGRHFITEGVAWSLIALYHVVVILVMINMLIAMMSQSYDETSTNAEVEWKLHRAAVWLRFIRKENSLPPPMNVIPNIPKWISKLKCSRKCNQPETKKGVGTSYGEKLRKEAISMLLERYKYNTHLTK</sequence>
<evidence type="ECO:0000256" key="6">
    <source>
        <dbReference type="ARBA" id="ARBA00023136"/>
    </source>
</evidence>
<comment type="subcellular location">
    <subcellularLocation>
        <location evidence="1">Membrane</location>
        <topology evidence="1">Multi-pass membrane protein</topology>
    </subcellularLocation>
</comment>
<keyword evidence="4 8" id="KW-1133">Transmembrane helix</keyword>
<keyword evidence="6 8" id="KW-0472">Membrane</keyword>
<dbReference type="GO" id="GO:0070679">
    <property type="term" value="F:inositol 1,4,5 trisphosphate binding"/>
    <property type="evidence" value="ECO:0007669"/>
    <property type="project" value="TreeGrafter"/>
</dbReference>
<evidence type="ECO:0000256" key="4">
    <source>
        <dbReference type="ARBA" id="ARBA00022989"/>
    </source>
</evidence>
<dbReference type="AlphaFoldDB" id="A0A6F9DVW8"/>
<keyword evidence="7" id="KW-0407">Ion channel</keyword>
<dbReference type="PANTHER" id="PTHR10117:SF54">
    <property type="entry name" value="TRANSIENT RECEPTOR POTENTIAL-GAMMA PROTEIN"/>
    <property type="match status" value="1"/>
</dbReference>
<dbReference type="GO" id="GO:0051480">
    <property type="term" value="P:regulation of cytosolic calcium ion concentration"/>
    <property type="evidence" value="ECO:0007669"/>
    <property type="project" value="TreeGrafter"/>
</dbReference>
<protein>
    <submittedName>
        <fullName evidence="10">Short transient receptor potential channel 4-like</fullName>
    </submittedName>
</protein>
<dbReference type="PRINTS" id="PR01097">
    <property type="entry name" value="TRNSRECEPTRP"/>
</dbReference>
<evidence type="ECO:0000313" key="10">
    <source>
        <dbReference type="EMBL" id="CAB3267279.1"/>
    </source>
</evidence>
<keyword evidence="5" id="KW-0406">Ion transport</keyword>
<gene>
    <name evidence="10" type="primary">Trpc4-001</name>
</gene>
<feature type="transmembrane region" description="Helical" evidence="8">
    <location>
        <begin position="92"/>
        <end position="113"/>
    </location>
</feature>
<dbReference type="EMBL" id="LR791417">
    <property type="protein sequence ID" value="CAB3267279.1"/>
    <property type="molecule type" value="mRNA"/>
</dbReference>
<evidence type="ECO:0000259" key="9">
    <source>
        <dbReference type="Pfam" id="PF00520"/>
    </source>
</evidence>
<organism evidence="10">
    <name type="scientific">Phallusia mammillata</name>
    <dbReference type="NCBI Taxonomy" id="59560"/>
    <lineage>
        <taxon>Eukaryota</taxon>
        <taxon>Metazoa</taxon>
        <taxon>Chordata</taxon>
        <taxon>Tunicata</taxon>
        <taxon>Ascidiacea</taxon>
        <taxon>Phlebobranchia</taxon>
        <taxon>Ascidiidae</taxon>
        <taxon>Phallusia</taxon>
    </lineage>
</organism>
<evidence type="ECO:0000256" key="3">
    <source>
        <dbReference type="ARBA" id="ARBA00022692"/>
    </source>
</evidence>
<dbReference type="GO" id="GO:0015279">
    <property type="term" value="F:store-operated calcium channel activity"/>
    <property type="evidence" value="ECO:0007669"/>
    <property type="project" value="TreeGrafter"/>
</dbReference>
<dbReference type="Pfam" id="PF00520">
    <property type="entry name" value="Ion_trans"/>
    <property type="match status" value="1"/>
</dbReference>
<evidence type="ECO:0000256" key="2">
    <source>
        <dbReference type="ARBA" id="ARBA00022448"/>
    </source>
</evidence>
<dbReference type="GO" id="GO:0005886">
    <property type="term" value="C:plasma membrane"/>
    <property type="evidence" value="ECO:0007669"/>
    <property type="project" value="TreeGrafter"/>
</dbReference>
<keyword evidence="10" id="KW-0675">Receptor</keyword>
<keyword evidence="2" id="KW-0813">Transport</keyword>
<evidence type="ECO:0000256" key="1">
    <source>
        <dbReference type="ARBA" id="ARBA00004141"/>
    </source>
</evidence>
<dbReference type="PANTHER" id="PTHR10117">
    <property type="entry name" value="TRANSIENT RECEPTOR POTENTIAL CHANNEL"/>
    <property type="match status" value="1"/>
</dbReference>
<feature type="transmembrane region" description="Helical" evidence="8">
    <location>
        <begin position="7"/>
        <end position="30"/>
    </location>
</feature>